<evidence type="ECO:0000313" key="1">
    <source>
        <dbReference type="EMBL" id="KAG5554668.1"/>
    </source>
</evidence>
<protein>
    <recommendedName>
        <fullName evidence="3">Nuclease HARBI1</fullName>
    </recommendedName>
</protein>
<proteinExistence type="predicted"/>
<dbReference type="Proteomes" id="UP000823749">
    <property type="component" value="Chromosome 4"/>
</dbReference>
<dbReference type="AlphaFoldDB" id="A0AAV6KPV0"/>
<evidence type="ECO:0000313" key="2">
    <source>
        <dbReference type="Proteomes" id="UP000823749"/>
    </source>
</evidence>
<gene>
    <name evidence="1" type="ORF">RHGRI_012280</name>
</gene>
<sequence>MAPNRLHDLIMNDSDFSDSDNELELLEAIARYQEENGEGSSSLSQRRTVINRDTLGGQKRLFDDYFAELPSPNAADIARLLAVNESRGFPGMVGSLDCMHWKWKNCPAAWKGMYTGHVREPTIILEAVASYDLWIWHAFFGVPGANNDINVLERSPLFTELSQGRAPPINFNINGNEYDMGYYLTDGIYPQWATFVKTIPSPQGNKKKLFAQLQESARKDVERAFGVLQARFAIVRGPGQFWHRKTLKYIMRACIIMHNMIVEDERDHNGVANLDFDPLDHTPLVEVSHDRTTELMELIRQHHRIRDRASHSQLQADLIEHQWQMYSQS</sequence>
<dbReference type="InterPro" id="IPR006912">
    <property type="entry name" value="Harbinger_derived_prot"/>
</dbReference>
<evidence type="ECO:0008006" key="3">
    <source>
        <dbReference type="Google" id="ProtNLM"/>
    </source>
</evidence>
<comment type="caution">
    <text evidence="1">The sequence shown here is derived from an EMBL/GenBank/DDBJ whole genome shotgun (WGS) entry which is preliminary data.</text>
</comment>
<keyword evidence="2" id="KW-1185">Reference proteome</keyword>
<dbReference type="Pfam" id="PF04827">
    <property type="entry name" value="Plant_tran"/>
    <property type="match status" value="1"/>
</dbReference>
<reference evidence="1" key="1">
    <citation type="submission" date="2020-08" db="EMBL/GenBank/DDBJ databases">
        <title>Plant Genome Project.</title>
        <authorList>
            <person name="Zhang R.-G."/>
        </authorList>
    </citation>
    <scope>NUCLEOTIDE SEQUENCE</scope>
    <source>
        <strain evidence="1">WSP0</strain>
        <tissue evidence="1">Leaf</tissue>
    </source>
</reference>
<accession>A0AAV6KPV0</accession>
<dbReference type="PANTHER" id="PTHR47150">
    <property type="entry name" value="OS12G0169200 PROTEIN"/>
    <property type="match status" value="1"/>
</dbReference>
<name>A0AAV6KPV0_9ERIC</name>
<dbReference type="EMBL" id="JACTNZ010000004">
    <property type="protein sequence ID" value="KAG5554668.1"/>
    <property type="molecule type" value="Genomic_DNA"/>
</dbReference>
<dbReference type="PANTHER" id="PTHR47150:SF7">
    <property type="entry name" value="NUCLEASE"/>
    <property type="match status" value="1"/>
</dbReference>
<organism evidence="1 2">
    <name type="scientific">Rhododendron griersonianum</name>
    <dbReference type="NCBI Taxonomy" id="479676"/>
    <lineage>
        <taxon>Eukaryota</taxon>
        <taxon>Viridiplantae</taxon>
        <taxon>Streptophyta</taxon>
        <taxon>Embryophyta</taxon>
        <taxon>Tracheophyta</taxon>
        <taxon>Spermatophyta</taxon>
        <taxon>Magnoliopsida</taxon>
        <taxon>eudicotyledons</taxon>
        <taxon>Gunneridae</taxon>
        <taxon>Pentapetalae</taxon>
        <taxon>asterids</taxon>
        <taxon>Ericales</taxon>
        <taxon>Ericaceae</taxon>
        <taxon>Ericoideae</taxon>
        <taxon>Rhodoreae</taxon>
        <taxon>Rhododendron</taxon>
    </lineage>
</organism>